<feature type="compositionally biased region" description="Gly residues" evidence="1">
    <location>
        <begin position="70"/>
        <end position="85"/>
    </location>
</feature>
<reference evidence="2 3" key="1">
    <citation type="submission" date="2016-02" db="EMBL/GenBank/DDBJ databases">
        <title>Genome analysis of coral dinoflagellate symbionts highlights evolutionary adaptations to a symbiotic lifestyle.</title>
        <authorList>
            <person name="Aranda M."/>
            <person name="Li Y."/>
            <person name="Liew Y.J."/>
            <person name="Baumgarten S."/>
            <person name="Simakov O."/>
            <person name="Wilson M."/>
            <person name="Piel J."/>
            <person name="Ashoor H."/>
            <person name="Bougouffa S."/>
            <person name="Bajic V.B."/>
            <person name="Ryu T."/>
            <person name="Ravasi T."/>
            <person name="Bayer T."/>
            <person name="Micklem G."/>
            <person name="Kim H."/>
            <person name="Bhak J."/>
            <person name="Lajeunesse T.C."/>
            <person name="Voolstra C.R."/>
        </authorList>
    </citation>
    <scope>NUCLEOTIDE SEQUENCE [LARGE SCALE GENOMIC DNA]</scope>
    <source>
        <strain evidence="2 3">CCMP2467</strain>
    </source>
</reference>
<evidence type="ECO:0000313" key="2">
    <source>
        <dbReference type="EMBL" id="OLQ00477.1"/>
    </source>
</evidence>
<protein>
    <submittedName>
        <fullName evidence="2">Uncharacterized protein</fullName>
    </submittedName>
</protein>
<proteinExistence type="predicted"/>
<evidence type="ECO:0000313" key="3">
    <source>
        <dbReference type="Proteomes" id="UP000186817"/>
    </source>
</evidence>
<accession>A0A1Q9DZA2</accession>
<name>A0A1Q9DZA2_SYMMI</name>
<sequence length="394" mass="41938">MTTIPWWVLENVNGQIPQGLASPVAVVFATPKEQMWNGKGGKGKGMMEMMGGWGGSWGKGGWGKGGGWDKGAGPQKGFGKGGGFSKGSSWDKGGGWDTGAEKGGWGKVGISGEQDCQATFVILPHLPRLPADFYILETKMARLLAILLHPLAPAASGDYAKGKDKAGMNGTGYSAGSMAWKGSSIAEYLDYSPEMAVFRGTLAILGKPYLEALSGYFSFDHLCRIIFGTNLLLVPCYVLGMDCGVLQITSVTLTANCPAHTLRRAMYSSGTYQAVGIASAMSNLSALGMLLKAAYLDGRLVPVAVLPACKKMVVEFLFSVLQSKSWLPFNRHGKRFIETTAGLVSFHCIDSSTAKIHPTTVSAVKACGEFVSASSESWLGPVCPYSFKAMRRIR</sequence>
<feature type="region of interest" description="Disordered" evidence="1">
    <location>
        <begin position="70"/>
        <end position="104"/>
    </location>
</feature>
<dbReference type="EMBL" id="LSRX01000326">
    <property type="protein sequence ID" value="OLQ00477.1"/>
    <property type="molecule type" value="Genomic_DNA"/>
</dbReference>
<dbReference type="AlphaFoldDB" id="A0A1Q9DZA2"/>
<organism evidence="2 3">
    <name type="scientific">Symbiodinium microadriaticum</name>
    <name type="common">Dinoflagellate</name>
    <name type="synonym">Zooxanthella microadriatica</name>
    <dbReference type="NCBI Taxonomy" id="2951"/>
    <lineage>
        <taxon>Eukaryota</taxon>
        <taxon>Sar</taxon>
        <taxon>Alveolata</taxon>
        <taxon>Dinophyceae</taxon>
        <taxon>Suessiales</taxon>
        <taxon>Symbiodiniaceae</taxon>
        <taxon>Symbiodinium</taxon>
    </lineage>
</organism>
<dbReference type="Proteomes" id="UP000186817">
    <property type="component" value="Unassembled WGS sequence"/>
</dbReference>
<evidence type="ECO:0000256" key="1">
    <source>
        <dbReference type="SAM" id="MobiDB-lite"/>
    </source>
</evidence>
<keyword evidence="3" id="KW-1185">Reference proteome</keyword>
<comment type="caution">
    <text evidence="2">The sequence shown here is derived from an EMBL/GenBank/DDBJ whole genome shotgun (WGS) entry which is preliminary data.</text>
</comment>
<feature type="compositionally biased region" description="Gly residues" evidence="1">
    <location>
        <begin position="92"/>
        <end position="104"/>
    </location>
</feature>
<gene>
    <name evidence="2" type="ORF">AK812_SmicGene16864</name>
</gene>